<evidence type="ECO:0000313" key="3">
    <source>
        <dbReference type="Proteomes" id="UP000001996"/>
    </source>
</evidence>
<keyword evidence="1" id="KW-0472">Membrane</keyword>
<dbReference type="HOGENOM" id="CLU_1644028_0_0_1"/>
<dbReference type="Proteomes" id="UP000001996">
    <property type="component" value="Unassembled WGS sequence"/>
</dbReference>
<feature type="transmembrane region" description="Helical" evidence="1">
    <location>
        <begin position="112"/>
        <end position="135"/>
    </location>
</feature>
<dbReference type="VEuPathDB" id="FungiDB:LELG_00581"/>
<organism evidence="2 3">
    <name type="scientific">Lodderomyces elongisporus (strain ATCC 11503 / CBS 2605 / JCM 1781 / NBRC 1676 / NRRL YB-4239)</name>
    <name type="common">Yeast</name>
    <name type="synonym">Saccharomyces elongisporus</name>
    <dbReference type="NCBI Taxonomy" id="379508"/>
    <lineage>
        <taxon>Eukaryota</taxon>
        <taxon>Fungi</taxon>
        <taxon>Dikarya</taxon>
        <taxon>Ascomycota</taxon>
        <taxon>Saccharomycotina</taxon>
        <taxon>Pichiomycetes</taxon>
        <taxon>Debaryomycetaceae</taxon>
        <taxon>Candida/Lodderomyces clade</taxon>
        <taxon>Lodderomyces</taxon>
    </lineage>
</organism>
<gene>
    <name evidence="2" type="ORF">LELG_00581</name>
</gene>
<name>A5DT95_LODEL</name>
<reference evidence="2 3" key="1">
    <citation type="journal article" date="2009" name="Nature">
        <title>Evolution of pathogenicity and sexual reproduction in eight Candida genomes.</title>
        <authorList>
            <person name="Butler G."/>
            <person name="Rasmussen M.D."/>
            <person name="Lin M.F."/>
            <person name="Santos M.A."/>
            <person name="Sakthikumar S."/>
            <person name="Munro C.A."/>
            <person name="Rheinbay E."/>
            <person name="Grabherr M."/>
            <person name="Forche A."/>
            <person name="Reedy J.L."/>
            <person name="Agrafioti I."/>
            <person name="Arnaud M.B."/>
            <person name="Bates S."/>
            <person name="Brown A.J."/>
            <person name="Brunke S."/>
            <person name="Costanzo M.C."/>
            <person name="Fitzpatrick D.A."/>
            <person name="de Groot P.W."/>
            <person name="Harris D."/>
            <person name="Hoyer L.L."/>
            <person name="Hube B."/>
            <person name="Klis F.M."/>
            <person name="Kodira C."/>
            <person name="Lennard N."/>
            <person name="Logue M.E."/>
            <person name="Martin R."/>
            <person name="Neiman A.M."/>
            <person name="Nikolaou E."/>
            <person name="Quail M.A."/>
            <person name="Quinn J."/>
            <person name="Santos M.C."/>
            <person name="Schmitzberger F.F."/>
            <person name="Sherlock G."/>
            <person name="Shah P."/>
            <person name="Silverstein K.A."/>
            <person name="Skrzypek M.S."/>
            <person name="Soll D."/>
            <person name="Staggs R."/>
            <person name="Stansfield I."/>
            <person name="Stumpf M.P."/>
            <person name="Sudbery P.E."/>
            <person name="Srikantha T."/>
            <person name="Zeng Q."/>
            <person name="Berman J."/>
            <person name="Berriman M."/>
            <person name="Heitman J."/>
            <person name="Gow N.A."/>
            <person name="Lorenz M.C."/>
            <person name="Birren B.W."/>
            <person name="Kellis M."/>
            <person name="Cuomo C.A."/>
        </authorList>
    </citation>
    <scope>NUCLEOTIDE SEQUENCE [LARGE SCALE GENOMIC DNA]</scope>
    <source>
        <strain evidence="3">ATCC 11503 / BCRC 21390 / CBS 2605 / JCM 1781 / NBRC 1676 / NRRL YB-4239</strain>
    </source>
</reference>
<evidence type="ECO:0000256" key="1">
    <source>
        <dbReference type="SAM" id="Phobius"/>
    </source>
</evidence>
<proteinExistence type="predicted"/>
<sequence>MGIEYATYIYISFIVLCILFYHSLTCTLHYTTHIYMYTKKTYPYTQRQILFYFFFYFFYLFFPVFINFCFDCPVNFFFFFCFFGSSHVTIHHITFIKGLQVLLLIPQCAETFISLFFFFLFFLVFFSFLLIRLCFYVTKSYSTSSLSIYLSIDLPILFVRI</sequence>
<dbReference type="InParanoid" id="A5DT95"/>
<feature type="transmembrane region" description="Helical" evidence="1">
    <location>
        <begin position="6"/>
        <end position="28"/>
    </location>
</feature>
<keyword evidence="1" id="KW-0812">Transmembrane</keyword>
<dbReference type="AlphaFoldDB" id="A5DT95"/>
<keyword evidence="3" id="KW-1185">Reference proteome</keyword>
<protein>
    <submittedName>
        <fullName evidence="2">Uncharacterized protein</fullName>
    </submittedName>
</protein>
<feature type="transmembrane region" description="Helical" evidence="1">
    <location>
        <begin position="49"/>
        <end position="70"/>
    </location>
</feature>
<feature type="transmembrane region" description="Helical" evidence="1">
    <location>
        <begin position="76"/>
        <end position="105"/>
    </location>
</feature>
<keyword evidence="1" id="KW-1133">Transmembrane helix</keyword>
<dbReference type="OMA" id="HYTTHIY"/>
<accession>A5DT95</accession>
<dbReference type="EMBL" id="CH981524">
    <property type="protein sequence ID" value="EDK42403.1"/>
    <property type="molecule type" value="Genomic_DNA"/>
</dbReference>
<evidence type="ECO:0000313" key="2">
    <source>
        <dbReference type="EMBL" id="EDK42403.1"/>
    </source>
</evidence>